<comment type="caution">
    <text evidence="8">The sequence shown here is derived from an EMBL/GenBank/DDBJ whole genome shotgun (WGS) entry which is preliminary data.</text>
</comment>
<dbReference type="PANTHER" id="PTHR32522:SF3">
    <property type="entry name" value="ABC3 TRANSPORTER PERMEASE PROTEIN DOMAIN-CONTAINING PROTEIN"/>
    <property type="match status" value="1"/>
</dbReference>
<feature type="transmembrane region" description="Helical" evidence="6">
    <location>
        <begin position="553"/>
        <end position="571"/>
    </location>
</feature>
<dbReference type="AlphaFoldDB" id="A0AAD1XQI2"/>
<evidence type="ECO:0000256" key="3">
    <source>
        <dbReference type="ARBA" id="ARBA00022692"/>
    </source>
</evidence>
<feature type="transmembrane region" description="Helical" evidence="6">
    <location>
        <begin position="921"/>
        <end position="947"/>
    </location>
</feature>
<evidence type="ECO:0000256" key="4">
    <source>
        <dbReference type="ARBA" id="ARBA00022989"/>
    </source>
</evidence>
<evidence type="ECO:0000256" key="2">
    <source>
        <dbReference type="ARBA" id="ARBA00022475"/>
    </source>
</evidence>
<dbReference type="EMBL" id="CAMPGE010018431">
    <property type="protein sequence ID" value="CAI2376846.1"/>
    <property type="molecule type" value="Genomic_DNA"/>
</dbReference>
<protein>
    <recommendedName>
        <fullName evidence="7">ABC3 transporter permease C-terminal domain-containing protein</fullName>
    </recommendedName>
</protein>
<keyword evidence="5 6" id="KW-0472">Membrane</keyword>
<keyword evidence="4 6" id="KW-1133">Transmembrane helix</keyword>
<evidence type="ECO:0000256" key="5">
    <source>
        <dbReference type="ARBA" id="ARBA00023136"/>
    </source>
</evidence>
<feature type="transmembrane region" description="Helical" evidence="6">
    <location>
        <begin position="644"/>
        <end position="663"/>
    </location>
</feature>
<dbReference type="Pfam" id="PF02687">
    <property type="entry name" value="FtsX"/>
    <property type="match status" value="2"/>
</dbReference>
<feature type="transmembrane region" description="Helical" evidence="6">
    <location>
        <begin position="395"/>
        <end position="422"/>
    </location>
</feature>
<keyword evidence="3 6" id="KW-0812">Transmembrane</keyword>
<dbReference type="InterPro" id="IPR003838">
    <property type="entry name" value="ABC3_permease_C"/>
</dbReference>
<feature type="transmembrane region" description="Helical" evidence="6">
    <location>
        <begin position="967"/>
        <end position="994"/>
    </location>
</feature>
<name>A0AAD1XQI2_EUPCR</name>
<keyword evidence="2" id="KW-1003">Cell membrane</keyword>
<reference evidence="8" key="1">
    <citation type="submission" date="2023-07" db="EMBL/GenBank/DDBJ databases">
        <authorList>
            <consortium name="AG Swart"/>
            <person name="Singh M."/>
            <person name="Singh A."/>
            <person name="Seah K."/>
            <person name="Emmerich C."/>
        </authorList>
    </citation>
    <scope>NUCLEOTIDE SEQUENCE</scope>
    <source>
        <strain evidence="8">DP1</strain>
    </source>
</reference>
<accession>A0AAD1XQI2</accession>
<evidence type="ECO:0000313" key="9">
    <source>
        <dbReference type="Proteomes" id="UP001295684"/>
    </source>
</evidence>
<dbReference type="PANTHER" id="PTHR32522">
    <property type="match status" value="1"/>
</dbReference>
<dbReference type="Proteomes" id="UP001295684">
    <property type="component" value="Unassembled WGS sequence"/>
</dbReference>
<sequence>MTPISYNSVYPCSRLSEMFEHKEDEGMKKNEWLEANKIRSQSYIAALGFFFRQSCKDARRHKCQYCLGFSSVFVVVLMTLIINTIIDKGPIIFLRLAEGSVGEIDGLIQSSGYREGDRVSSELVNLTQFNTLNPDEYLLSPRKRIYTSYYIPLNVGVYPLSSETELPTYSSSQYSAMTFDDSRDLKMVTIDTDQEKKNNCGKDYKFDKLSLGECVLNENFVKAANLEKGQHVFFSLNINQELQILFDHFKVRTGSTPSTEPTFEEATVAPCKYVGSFASTGGKLPNSDNTKAIFMENEYFFKWVAPYIKVQDSSSTMVQFREFLKGEYARPNDLADYVVMNFPDPRTDYYKYSDYDELQSNVVTYVNGIADKWGFFPQLIDTDILEELQTLSLGLVFLGIIFSIVAVLFIIISILLIYSLLMATVEEKSFEIGIYRMVGVNKFGLITMVLLKAFFFVIPAIVSGFLLSILFLWMIYTLFLNSSMGVNDAPFPTFTAVLYALGVGFIIPILSSLYPMRVVLSKTLTDALNYSTSKTKAVFVQIIHSKDFDKKPYIIFGGISVVYGLSVYYFLPLSLISMNFALMLAIFFMILIGMFCGMVLLALNLQRILEVFFVYIFLFYEHTSTRMVVLKNMIAHKPRNRTTILIYAMSVGFLVMIIVSYNLEIQNTNAIAQLEEGHYLYLMASTYIGFSPVYIESRISGSKDKIEYLGYETHEPANSALSLDYKNLITSDDLGLIEFESSISGVTPFFGHTLMRQYLKLEGQNTSTSLDIIEQLYTPRGMQAVGMPAYVRKRLGLDPNNYKDTSRTTLYTSNWNVYLTQRALWSTKLFPGKDMIERENDYGYDVIASLPAFKKLIASQTAVKNQRFRKVAIKLKNINSEEDIDEIKNALDQSVALTAATFYDHINDKGNLDTAAAILDLIFNVIIGSVMFLCYFALSSSMTANMIEQKKEIGILRAIGMKKRRIYFLYIYECFIMIFTGCMTGILVGTLIGWTMMLQRVLFTNVPIPFYFPWMQVVVMFFLSILCAILATIFPARQILKNEISQIFRS</sequence>
<evidence type="ECO:0000259" key="7">
    <source>
        <dbReference type="Pfam" id="PF02687"/>
    </source>
</evidence>
<feature type="transmembrane region" description="Helical" evidence="6">
    <location>
        <begin position="1014"/>
        <end position="1034"/>
    </location>
</feature>
<keyword evidence="9" id="KW-1185">Reference proteome</keyword>
<feature type="domain" description="ABC3 transporter permease C-terminal" evidence="7">
    <location>
        <begin position="404"/>
        <end position="521"/>
    </location>
</feature>
<feature type="transmembrane region" description="Helical" evidence="6">
    <location>
        <begin position="443"/>
        <end position="476"/>
    </location>
</feature>
<feature type="domain" description="ABC3 transporter permease C-terminal" evidence="7">
    <location>
        <begin position="925"/>
        <end position="1043"/>
    </location>
</feature>
<feature type="transmembrane region" description="Helical" evidence="6">
    <location>
        <begin position="65"/>
        <end position="86"/>
    </location>
</feature>
<proteinExistence type="predicted"/>
<evidence type="ECO:0000256" key="1">
    <source>
        <dbReference type="ARBA" id="ARBA00004651"/>
    </source>
</evidence>
<gene>
    <name evidence="8" type="ORF">ECRASSUSDP1_LOCUS18223</name>
</gene>
<dbReference type="GO" id="GO:0005886">
    <property type="term" value="C:plasma membrane"/>
    <property type="evidence" value="ECO:0007669"/>
    <property type="project" value="UniProtKB-SubCell"/>
</dbReference>
<feature type="transmembrane region" description="Helical" evidence="6">
    <location>
        <begin position="496"/>
        <end position="514"/>
    </location>
</feature>
<evidence type="ECO:0000313" key="8">
    <source>
        <dbReference type="EMBL" id="CAI2376846.1"/>
    </source>
</evidence>
<evidence type="ECO:0000256" key="6">
    <source>
        <dbReference type="SAM" id="Phobius"/>
    </source>
</evidence>
<comment type="subcellular location">
    <subcellularLocation>
        <location evidence="1">Cell membrane</location>
        <topology evidence="1">Multi-pass membrane protein</topology>
    </subcellularLocation>
</comment>
<organism evidence="8 9">
    <name type="scientific">Euplotes crassus</name>
    <dbReference type="NCBI Taxonomy" id="5936"/>
    <lineage>
        <taxon>Eukaryota</taxon>
        <taxon>Sar</taxon>
        <taxon>Alveolata</taxon>
        <taxon>Ciliophora</taxon>
        <taxon>Intramacronucleata</taxon>
        <taxon>Spirotrichea</taxon>
        <taxon>Hypotrichia</taxon>
        <taxon>Euplotida</taxon>
        <taxon>Euplotidae</taxon>
        <taxon>Moneuplotes</taxon>
    </lineage>
</organism>
<feature type="transmembrane region" description="Helical" evidence="6">
    <location>
        <begin position="577"/>
        <end position="603"/>
    </location>
</feature>